<protein>
    <submittedName>
        <fullName evidence="1">Uncharacterized protein</fullName>
    </submittedName>
</protein>
<evidence type="ECO:0000313" key="1">
    <source>
        <dbReference type="EMBL" id="KAI3728765.1"/>
    </source>
</evidence>
<dbReference type="EMBL" id="CM042051">
    <property type="protein sequence ID" value="KAI3728765.1"/>
    <property type="molecule type" value="Genomic_DNA"/>
</dbReference>
<evidence type="ECO:0000313" key="2">
    <source>
        <dbReference type="Proteomes" id="UP001055879"/>
    </source>
</evidence>
<proteinExistence type="predicted"/>
<keyword evidence="2" id="KW-1185">Reference proteome</keyword>
<name>A0ACB9C3H2_ARCLA</name>
<sequence length="87" mass="10217">MVCGKEKQKRKKQVQVKKKRKGMLKIRRDYRNMSGFHQKHHVQKASELLLVRGWVRFQKSTDAILAFLLLLLLLPPQTLAPPRGPHH</sequence>
<gene>
    <name evidence="1" type="ORF">L6452_17407</name>
</gene>
<dbReference type="Proteomes" id="UP001055879">
    <property type="component" value="Linkage Group LG05"/>
</dbReference>
<reference evidence="1 2" key="2">
    <citation type="journal article" date="2022" name="Mol. Ecol. Resour.">
        <title>The genomes of chicory, endive, great burdock and yacon provide insights into Asteraceae paleo-polyploidization history and plant inulin production.</title>
        <authorList>
            <person name="Fan W."/>
            <person name="Wang S."/>
            <person name="Wang H."/>
            <person name="Wang A."/>
            <person name="Jiang F."/>
            <person name="Liu H."/>
            <person name="Zhao H."/>
            <person name="Xu D."/>
            <person name="Zhang Y."/>
        </authorList>
    </citation>
    <scope>NUCLEOTIDE SEQUENCE [LARGE SCALE GENOMIC DNA]</scope>
    <source>
        <strain evidence="2">cv. Niubang</strain>
    </source>
</reference>
<accession>A0ACB9C3H2</accession>
<reference evidence="2" key="1">
    <citation type="journal article" date="2022" name="Mol. Ecol. Resour.">
        <title>The genomes of chicory, endive, great burdock and yacon provide insights into Asteraceae palaeo-polyploidization history and plant inulin production.</title>
        <authorList>
            <person name="Fan W."/>
            <person name="Wang S."/>
            <person name="Wang H."/>
            <person name="Wang A."/>
            <person name="Jiang F."/>
            <person name="Liu H."/>
            <person name="Zhao H."/>
            <person name="Xu D."/>
            <person name="Zhang Y."/>
        </authorList>
    </citation>
    <scope>NUCLEOTIDE SEQUENCE [LARGE SCALE GENOMIC DNA]</scope>
    <source>
        <strain evidence="2">cv. Niubang</strain>
    </source>
</reference>
<comment type="caution">
    <text evidence="1">The sequence shown here is derived from an EMBL/GenBank/DDBJ whole genome shotgun (WGS) entry which is preliminary data.</text>
</comment>
<organism evidence="1 2">
    <name type="scientific">Arctium lappa</name>
    <name type="common">Greater burdock</name>
    <name type="synonym">Lappa major</name>
    <dbReference type="NCBI Taxonomy" id="4217"/>
    <lineage>
        <taxon>Eukaryota</taxon>
        <taxon>Viridiplantae</taxon>
        <taxon>Streptophyta</taxon>
        <taxon>Embryophyta</taxon>
        <taxon>Tracheophyta</taxon>
        <taxon>Spermatophyta</taxon>
        <taxon>Magnoliopsida</taxon>
        <taxon>eudicotyledons</taxon>
        <taxon>Gunneridae</taxon>
        <taxon>Pentapetalae</taxon>
        <taxon>asterids</taxon>
        <taxon>campanulids</taxon>
        <taxon>Asterales</taxon>
        <taxon>Asteraceae</taxon>
        <taxon>Carduoideae</taxon>
        <taxon>Cardueae</taxon>
        <taxon>Arctiinae</taxon>
        <taxon>Arctium</taxon>
    </lineage>
</organism>